<evidence type="ECO:0000313" key="4">
    <source>
        <dbReference type="Proteomes" id="UP000006697"/>
    </source>
</evidence>
<dbReference type="Gene3D" id="1.20.1600.10">
    <property type="entry name" value="Outer membrane efflux proteins (OEP)"/>
    <property type="match status" value="1"/>
</dbReference>
<dbReference type="Proteomes" id="UP000006697">
    <property type="component" value="Chromosome"/>
</dbReference>
<dbReference type="eggNOG" id="COG1538">
    <property type="taxonomic scope" value="Bacteria"/>
</dbReference>
<keyword evidence="4" id="KW-1185">Reference proteome</keyword>
<evidence type="ECO:0000256" key="1">
    <source>
        <dbReference type="SAM" id="MobiDB-lite"/>
    </source>
</evidence>
<sequence>MMRSLQQAPRLKMLAIALSALILAGCATFSSDGGLASVSAITKERTGYPVQREQAKQDRTSIESTIRQLTAQPLTPDTAVHIALLNNKGLQASLADLGIAEADLVQAGRMRNPGFSFGRLRGGSEVEIDRSIMFDLAGLLTMPMRSEIEGRRFEQAKLQAASQAIQLAADSRKAYFNAVAAQQTALYMEQVASAAEAGAELAQQMTRVGNWSRLDQAREQVFYANAIAQLARARHNATASREQLTRHLGLWGRDTAYTLPARLPDIPTAPNDALNIESQAMAQRLDVNMARRDAEATAKALGFTHVSGFINVFDAGYANKSTTGKPRENGYEISLELPLFDWGGARVARAEATYMQAVHRVADTAVKARSEVRQAYSAYRTTHDLARHYSQEIVPLRKKISDEVLLRYNGMLASVFELLSDARDQINSVNAAIEAQRDFWLAETDLQAAVNGNGGAPPPLGAPASDAAAAAH</sequence>
<dbReference type="STRING" id="204773.HEAR1581"/>
<accession>A4G5F6</accession>
<dbReference type="OrthoDB" id="8554634at2"/>
<organism evidence="3 4">
    <name type="scientific">Herminiimonas arsenicoxydans</name>
    <dbReference type="NCBI Taxonomy" id="204773"/>
    <lineage>
        <taxon>Bacteria</taxon>
        <taxon>Pseudomonadati</taxon>
        <taxon>Pseudomonadota</taxon>
        <taxon>Betaproteobacteria</taxon>
        <taxon>Burkholderiales</taxon>
        <taxon>Oxalobacteraceae</taxon>
        <taxon>Herminiimonas</taxon>
    </lineage>
</organism>
<feature type="chain" id="PRO_5002668167" evidence="2">
    <location>
        <begin position="30"/>
        <end position="472"/>
    </location>
</feature>
<dbReference type="InterPro" id="IPR010131">
    <property type="entry name" value="MdtP/NodT-like"/>
</dbReference>
<dbReference type="PANTHER" id="PTHR30203">
    <property type="entry name" value="OUTER MEMBRANE CATION EFFLUX PROTEIN"/>
    <property type="match status" value="1"/>
</dbReference>
<proteinExistence type="predicted"/>
<feature type="signal peptide" evidence="2">
    <location>
        <begin position="1"/>
        <end position="29"/>
    </location>
</feature>
<dbReference type="GO" id="GO:0015562">
    <property type="term" value="F:efflux transmembrane transporter activity"/>
    <property type="evidence" value="ECO:0007669"/>
    <property type="project" value="InterPro"/>
</dbReference>
<protein>
    <submittedName>
        <fullName evidence="3">Outer membrane efflux protein</fullName>
    </submittedName>
</protein>
<dbReference type="PROSITE" id="PS51257">
    <property type="entry name" value="PROKAR_LIPOPROTEIN"/>
    <property type="match status" value="1"/>
</dbReference>
<dbReference type="SUPFAM" id="SSF56954">
    <property type="entry name" value="Outer membrane efflux proteins (OEP)"/>
    <property type="match status" value="1"/>
</dbReference>
<gene>
    <name evidence="3" type="ordered locus">HEAR1581</name>
</gene>
<name>A4G5F6_HERAR</name>
<evidence type="ECO:0000256" key="2">
    <source>
        <dbReference type="SAM" id="SignalP"/>
    </source>
</evidence>
<feature type="compositionally biased region" description="Low complexity" evidence="1">
    <location>
        <begin position="462"/>
        <end position="472"/>
    </location>
</feature>
<dbReference type="KEGG" id="har:HEAR1581"/>
<feature type="region of interest" description="Disordered" evidence="1">
    <location>
        <begin position="451"/>
        <end position="472"/>
    </location>
</feature>
<evidence type="ECO:0000313" key="3">
    <source>
        <dbReference type="EMBL" id="CAL61743.1"/>
    </source>
</evidence>
<dbReference type="HOGENOM" id="CLU_043115_0_0_4"/>
<dbReference type="AlphaFoldDB" id="A4G5F6"/>
<dbReference type="EMBL" id="CU207211">
    <property type="protein sequence ID" value="CAL61743.1"/>
    <property type="molecule type" value="Genomic_DNA"/>
</dbReference>
<keyword evidence="2" id="KW-0732">Signal</keyword>
<reference evidence="3 4" key="1">
    <citation type="journal article" date="2007" name="PLoS Genet.">
        <title>A tale of two oxidation states: bacterial colonization of arsenic-rich environments.</title>
        <authorList>
            <person name="Muller D."/>
            <person name="Medigue C."/>
            <person name="Koechler S."/>
            <person name="Barbe V."/>
            <person name="Barakat M."/>
            <person name="Talla E."/>
            <person name="Bonnefoy V."/>
            <person name="Krin E."/>
            <person name="Arsene-Ploetze F."/>
            <person name="Carapito C."/>
            <person name="Chandler M."/>
            <person name="Cournoyer B."/>
            <person name="Cruveiller S."/>
            <person name="Dossat C."/>
            <person name="Duval S."/>
            <person name="Heymann M."/>
            <person name="Leize E."/>
            <person name="Lieutaud A."/>
            <person name="Lievremont D."/>
            <person name="Makita Y."/>
            <person name="Mangenot S."/>
            <person name="Nitschke W."/>
            <person name="Ortet P."/>
            <person name="Perdrial N."/>
            <person name="Schoepp B."/>
            <person name="Siguier N."/>
            <person name="Simeonova D.D."/>
            <person name="Rouy Z."/>
            <person name="Segurens B."/>
            <person name="Turlin E."/>
            <person name="Vallenet D."/>
            <person name="Van Dorsselaer A."/>
            <person name="Weiss S."/>
            <person name="Weissenbach J."/>
            <person name="Lett M.C."/>
            <person name="Danchin A."/>
            <person name="Bertin P.N."/>
        </authorList>
    </citation>
    <scope>NUCLEOTIDE SEQUENCE [LARGE SCALE GENOMIC DNA]</scope>
    <source>
        <strain evidence="4">ULPAs1</strain>
    </source>
</reference>
<dbReference type="PANTHER" id="PTHR30203:SF24">
    <property type="entry name" value="BLR4935 PROTEIN"/>
    <property type="match status" value="1"/>
</dbReference>